<reference evidence="2 3" key="1">
    <citation type="journal article" date="2012" name="J. Bacteriol.">
        <title>Draft Genome Sequence of the Purple Photosynthetic Bacterium Phaeospirillum molischianum DSM120, a Particularly Versatile Bacterium.</title>
        <authorList>
            <person name="Duquesne K."/>
            <person name="Prima V."/>
            <person name="Ji B."/>
            <person name="Rouy Z."/>
            <person name="Medigue C."/>
            <person name="Talla E."/>
            <person name="Sturgis J.N."/>
        </authorList>
    </citation>
    <scope>NUCLEOTIDE SEQUENCE [LARGE SCALE GENOMIC DNA]</scope>
    <source>
        <strain evidence="3">DSM120</strain>
    </source>
</reference>
<dbReference type="AlphaFoldDB" id="H8FP45"/>
<feature type="domain" description="HTH cro/C1-type" evidence="1">
    <location>
        <begin position="84"/>
        <end position="113"/>
    </location>
</feature>
<dbReference type="EMBL" id="CAHP01000010">
    <property type="protein sequence ID" value="CCG40133.1"/>
    <property type="molecule type" value="Genomic_DNA"/>
</dbReference>
<name>H8FP45_MAGML</name>
<dbReference type="STRING" id="1150626.PHAMO_180102"/>
<dbReference type="PROSITE" id="PS50943">
    <property type="entry name" value="HTH_CROC1"/>
    <property type="match status" value="1"/>
</dbReference>
<dbReference type="Pfam" id="PF01381">
    <property type="entry name" value="HTH_3"/>
    <property type="match status" value="1"/>
</dbReference>
<dbReference type="CDD" id="cd00093">
    <property type="entry name" value="HTH_XRE"/>
    <property type="match status" value="1"/>
</dbReference>
<sequence length="139" mass="15388">MANKSPRLITASMGDHGIVDLGWDDGTVCALDLSADLPSGAHNPRIEDWGHSLEFDGCEVDFSSPDLYKRAAWQDGRAPRPEAFREWRKTFGLTQDQLADLFDLSRRTIGYYEDGTLLVPRIVTLAMRGYEAGAGERAA</sequence>
<dbReference type="InterPro" id="IPR001387">
    <property type="entry name" value="Cro/C1-type_HTH"/>
</dbReference>
<dbReference type="RefSeq" id="WP_002726132.1">
    <property type="nucleotide sequence ID" value="NZ_CAHP01000010.1"/>
</dbReference>
<protein>
    <recommendedName>
        <fullName evidence="1">HTH cro/C1-type domain-containing protein</fullName>
    </recommendedName>
</protein>
<dbReference type="GO" id="GO:0003677">
    <property type="term" value="F:DNA binding"/>
    <property type="evidence" value="ECO:0007669"/>
    <property type="project" value="InterPro"/>
</dbReference>
<dbReference type="Gene3D" id="1.10.260.40">
    <property type="entry name" value="lambda repressor-like DNA-binding domains"/>
    <property type="match status" value="1"/>
</dbReference>
<accession>H8FP45</accession>
<dbReference type="SUPFAM" id="SSF47413">
    <property type="entry name" value="lambda repressor-like DNA-binding domains"/>
    <property type="match status" value="1"/>
</dbReference>
<evidence type="ECO:0000313" key="3">
    <source>
        <dbReference type="Proteomes" id="UP000004169"/>
    </source>
</evidence>
<gene>
    <name evidence="2" type="ORF">PHAMO_180102</name>
</gene>
<evidence type="ECO:0000313" key="2">
    <source>
        <dbReference type="EMBL" id="CCG40133.1"/>
    </source>
</evidence>
<evidence type="ECO:0000259" key="1">
    <source>
        <dbReference type="PROSITE" id="PS50943"/>
    </source>
</evidence>
<proteinExistence type="predicted"/>
<dbReference type="Proteomes" id="UP000004169">
    <property type="component" value="Unassembled WGS sequence"/>
</dbReference>
<dbReference type="OrthoDB" id="8234829at2"/>
<dbReference type="InterPro" id="IPR010982">
    <property type="entry name" value="Lambda_DNA-bd_dom_sf"/>
</dbReference>
<keyword evidence="3" id="KW-1185">Reference proteome</keyword>
<organism evidence="2 3">
    <name type="scientific">Magnetospirillum molischianum DSM 120</name>
    <dbReference type="NCBI Taxonomy" id="1150626"/>
    <lineage>
        <taxon>Bacteria</taxon>
        <taxon>Pseudomonadati</taxon>
        <taxon>Pseudomonadota</taxon>
        <taxon>Alphaproteobacteria</taxon>
        <taxon>Rhodospirillales</taxon>
        <taxon>Rhodospirillaceae</taxon>
        <taxon>Magnetospirillum</taxon>
    </lineage>
</organism>
<comment type="caution">
    <text evidence="2">The sequence shown here is derived from an EMBL/GenBank/DDBJ whole genome shotgun (WGS) entry which is preliminary data.</text>
</comment>
<dbReference type="eggNOG" id="ENOG502ZF2C">
    <property type="taxonomic scope" value="Bacteria"/>
</dbReference>